<keyword evidence="1" id="KW-0677">Repeat</keyword>
<evidence type="ECO:0000313" key="8">
    <source>
        <dbReference type="Proteomes" id="UP000215002"/>
    </source>
</evidence>
<sequence>MKRALYLLIAFVIPSLSFGADDAKTLILKGNASYNKGQYNDALADYKKVLDAGYESAVLYFNLGNASYKNGDIPSALLYYGKAHKLSPGDEDINFNIRFVNLKTTDKIDEAPEFFLTKWWRGFVLSVSADVLAWISILFVLLASGILVLYFFTMSVAIKKTSFYGAVILFAIGVFTIFIACMQVSYFKGNREAIIFSPSVTVKSGPVDKAGSLFVIHDGTKVIVLDESNGWIKIKLSNGNEGWIKTGDAKGI</sequence>
<dbReference type="InterPro" id="IPR003646">
    <property type="entry name" value="SH3-like_bac-type"/>
</dbReference>
<evidence type="ECO:0000256" key="3">
    <source>
        <dbReference type="PROSITE-ProRule" id="PRU00339"/>
    </source>
</evidence>
<evidence type="ECO:0000256" key="2">
    <source>
        <dbReference type="ARBA" id="ARBA00022803"/>
    </source>
</evidence>
<dbReference type="Gene3D" id="2.30.30.40">
    <property type="entry name" value="SH3 Domains"/>
    <property type="match status" value="1"/>
</dbReference>
<keyword evidence="4" id="KW-0812">Transmembrane</keyword>
<feature type="signal peptide" evidence="5">
    <location>
        <begin position="1"/>
        <end position="19"/>
    </location>
</feature>
<reference evidence="7 8" key="1">
    <citation type="submission" date="2017-08" db="EMBL/GenBank/DDBJ databases">
        <title>Complete genome sequence of Mucilaginibacter sp. strain BJC16-A31.</title>
        <authorList>
            <consortium name="Henan University of Science and Technology"/>
            <person name="You X."/>
        </authorList>
    </citation>
    <scope>NUCLEOTIDE SEQUENCE [LARGE SCALE GENOMIC DNA]</scope>
    <source>
        <strain evidence="7 8">BJC16-A31</strain>
    </source>
</reference>
<evidence type="ECO:0000256" key="5">
    <source>
        <dbReference type="SAM" id="SignalP"/>
    </source>
</evidence>
<organism evidence="7 8">
    <name type="scientific">Mucilaginibacter xinganensis</name>
    <dbReference type="NCBI Taxonomy" id="1234841"/>
    <lineage>
        <taxon>Bacteria</taxon>
        <taxon>Pseudomonadati</taxon>
        <taxon>Bacteroidota</taxon>
        <taxon>Sphingobacteriia</taxon>
        <taxon>Sphingobacteriales</taxon>
        <taxon>Sphingobacteriaceae</taxon>
        <taxon>Mucilaginibacter</taxon>
    </lineage>
</organism>
<dbReference type="Pfam" id="PF08239">
    <property type="entry name" value="SH3_3"/>
    <property type="match status" value="1"/>
</dbReference>
<name>A0A223NZ79_9SPHI</name>
<dbReference type="InterPro" id="IPR011990">
    <property type="entry name" value="TPR-like_helical_dom_sf"/>
</dbReference>
<dbReference type="EMBL" id="CP022743">
    <property type="protein sequence ID" value="ASU35080.1"/>
    <property type="molecule type" value="Genomic_DNA"/>
</dbReference>
<dbReference type="Gene3D" id="1.25.40.10">
    <property type="entry name" value="Tetratricopeptide repeat domain"/>
    <property type="match status" value="1"/>
</dbReference>
<dbReference type="InterPro" id="IPR019734">
    <property type="entry name" value="TPR_rpt"/>
</dbReference>
<dbReference type="KEGG" id="muc:MuYL_3195"/>
<evidence type="ECO:0000256" key="1">
    <source>
        <dbReference type="ARBA" id="ARBA00022737"/>
    </source>
</evidence>
<accession>A0A223NZ79</accession>
<evidence type="ECO:0000259" key="6">
    <source>
        <dbReference type="PROSITE" id="PS51781"/>
    </source>
</evidence>
<keyword evidence="5" id="KW-0732">Signal</keyword>
<feature type="chain" id="PRO_5012375147" description="SH3b domain-containing protein" evidence="5">
    <location>
        <begin position="20"/>
        <end position="252"/>
    </location>
</feature>
<feature type="domain" description="SH3b" evidence="6">
    <location>
        <begin position="190"/>
        <end position="252"/>
    </location>
</feature>
<gene>
    <name evidence="7" type="ORF">MuYL_3195</name>
</gene>
<dbReference type="SMART" id="SM00028">
    <property type="entry name" value="TPR"/>
    <property type="match status" value="2"/>
</dbReference>
<dbReference type="AlphaFoldDB" id="A0A223NZ79"/>
<evidence type="ECO:0000313" key="7">
    <source>
        <dbReference type="EMBL" id="ASU35080.1"/>
    </source>
</evidence>
<evidence type="ECO:0000256" key="4">
    <source>
        <dbReference type="SAM" id="Phobius"/>
    </source>
</evidence>
<dbReference type="InterPro" id="IPR013105">
    <property type="entry name" value="TPR_2"/>
</dbReference>
<feature type="transmembrane region" description="Helical" evidence="4">
    <location>
        <begin position="131"/>
        <end position="152"/>
    </location>
</feature>
<dbReference type="PROSITE" id="PS50005">
    <property type="entry name" value="TPR"/>
    <property type="match status" value="1"/>
</dbReference>
<dbReference type="PROSITE" id="PS51781">
    <property type="entry name" value="SH3B"/>
    <property type="match status" value="1"/>
</dbReference>
<dbReference type="SUPFAM" id="SSF48452">
    <property type="entry name" value="TPR-like"/>
    <property type="match status" value="1"/>
</dbReference>
<dbReference type="Pfam" id="PF07719">
    <property type="entry name" value="TPR_2"/>
    <property type="match status" value="1"/>
</dbReference>
<protein>
    <recommendedName>
        <fullName evidence="6">SH3b domain-containing protein</fullName>
    </recommendedName>
</protein>
<proteinExistence type="predicted"/>
<dbReference type="Proteomes" id="UP000215002">
    <property type="component" value="Chromosome"/>
</dbReference>
<keyword evidence="4" id="KW-0472">Membrane</keyword>
<feature type="repeat" description="TPR" evidence="3">
    <location>
        <begin position="57"/>
        <end position="90"/>
    </location>
</feature>
<feature type="transmembrane region" description="Helical" evidence="4">
    <location>
        <begin position="164"/>
        <end position="187"/>
    </location>
</feature>
<keyword evidence="2 3" id="KW-0802">TPR repeat</keyword>
<dbReference type="SMART" id="SM00287">
    <property type="entry name" value="SH3b"/>
    <property type="match status" value="1"/>
</dbReference>
<keyword evidence="8" id="KW-1185">Reference proteome</keyword>
<keyword evidence="4" id="KW-1133">Transmembrane helix</keyword>